<feature type="compositionally biased region" description="Basic and acidic residues" evidence="6">
    <location>
        <begin position="155"/>
        <end position="168"/>
    </location>
</feature>
<keyword evidence="1 5" id="KW-0132">Cell division</keyword>
<comment type="subunit">
    <text evidence="5">Homodimer. Interacts with FtsZ.</text>
</comment>
<sequence>MGFLDSIKKGFAMEDEDRPIPNTLDELVRTSGSSEAGRGRVIVVEPMRMEECNALVECIRHGLVVIINTEKLEEEFSRRIVDFLTGATRAIDGRSLKINRTTYIFAPSDIDVAIRRKDKKPVEKVEKPEVQIRKETPMHRVVPDETANIQEDEPEAAKPEIVKSEEVSHAAPSVAPKEEDAKRVTSDTILYDGSRNE</sequence>
<protein>
    <recommendedName>
        <fullName evidence="5">Cell division protein SepF</fullName>
    </recommendedName>
</protein>
<dbReference type="InterPro" id="IPR007561">
    <property type="entry name" value="Cell_div_SepF/SepF-rel"/>
</dbReference>
<comment type="function">
    <text evidence="4 5">Cell division protein that is part of the divisome complex and is recruited early to the Z-ring. Probably stimulates Z-ring formation, perhaps through the cross-linking of FtsZ protofilaments. Its function overlaps with FtsA.</text>
</comment>
<organism evidence="7 8">
    <name type="scientific">Mogibacterium kristiansenii</name>
    <dbReference type="NCBI Taxonomy" id="2606708"/>
    <lineage>
        <taxon>Bacteria</taxon>
        <taxon>Bacillati</taxon>
        <taxon>Bacillota</taxon>
        <taxon>Clostridia</taxon>
        <taxon>Peptostreptococcales</taxon>
        <taxon>Anaerovoracaceae</taxon>
        <taxon>Mogibacterium</taxon>
    </lineage>
</organism>
<dbReference type="Proteomes" id="UP000469424">
    <property type="component" value="Unassembled WGS sequence"/>
</dbReference>
<evidence type="ECO:0000256" key="1">
    <source>
        <dbReference type="ARBA" id="ARBA00022618"/>
    </source>
</evidence>
<name>A0A6N7X3B7_9FIRM</name>
<comment type="similarity">
    <text evidence="5">Belongs to the SepF family.</text>
</comment>
<reference evidence="7 8" key="1">
    <citation type="submission" date="2019-08" db="EMBL/GenBank/DDBJ databases">
        <title>In-depth cultivation of the pig gut microbiome towards novel bacterial diversity and tailored functional studies.</title>
        <authorList>
            <person name="Wylensek D."/>
            <person name="Hitch T.C.A."/>
            <person name="Clavel T."/>
        </authorList>
    </citation>
    <scope>NUCLEOTIDE SEQUENCE [LARGE SCALE GENOMIC DNA]</scope>
    <source>
        <strain evidence="7 8">WCA-MUC-591-APC-4B</strain>
    </source>
</reference>
<dbReference type="Pfam" id="PF04472">
    <property type="entry name" value="SepF"/>
    <property type="match status" value="1"/>
</dbReference>
<dbReference type="InterPro" id="IPR023052">
    <property type="entry name" value="Cell_div_SepF"/>
</dbReference>
<dbReference type="AlphaFoldDB" id="A0A6N7X3B7"/>
<proteinExistence type="inferred from homology"/>
<comment type="caution">
    <text evidence="7">The sequence shown here is derived from an EMBL/GenBank/DDBJ whole genome shotgun (WGS) entry which is preliminary data.</text>
</comment>
<keyword evidence="8" id="KW-1185">Reference proteome</keyword>
<dbReference type="EMBL" id="VUNA01000003">
    <property type="protein sequence ID" value="MST70127.1"/>
    <property type="molecule type" value="Genomic_DNA"/>
</dbReference>
<comment type="subcellular location">
    <subcellularLocation>
        <location evidence="5">Cytoplasm</location>
    </subcellularLocation>
    <text evidence="5">Localizes to the division site, in a FtsZ-dependent manner.</text>
</comment>
<dbReference type="Gene3D" id="3.30.110.150">
    <property type="entry name" value="SepF-like protein"/>
    <property type="match status" value="1"/>
</dbReference>
<dbReference type="GO" id="GO:0043093">
    <property type="term" value="P:FtsZ-dependent cytokinesis"/>
    <property type="evidence" value="ECO:0007669"/>
    <property type="project" value="UniProtKB-UniRule"/>
</dbReference>
<keyword evidence="5" id="KW-0963">Cytoplasm</keyword>
<evidence type="ECO:0000313" key="8">
    <source>
        <dbReference type="Proteomes" id="UP000469424"/>
    </source>
</evidence>
<dbReference type="InterPro" id="IPR038594">
    <property type="entry name" value="SepF-like_sf"/>
</dbReference>
<dbReference type="PANTHER" id="PTHR35798:SF1">
    <property type="entry name" value="CELL DIVISION PROTEIN SEPF"/>
    <property type="match status" value="1"/>
</dbReference>
<evidence type="ECO:0000256" key="3">
    <source>
        <dbReference type="ARBA" id="ARBA00023306"/>
    </source>
</evidence>
<evidence type="ECO:0000256" key="6">
    <source>
        <dbReference type="SAM" id="MobiDB-lite"/>
    </source>
</evidence>
<evidence type="ECO:0000256" key="5">
    <source>
        <dbReference type="HAMAP-Rule" id="MF_01197"/>
    </source>
</evidence>
<evidence type="ECO:0000256" key="2">
    <source>
        <dbReference type="ARBA" id="ARBA00023210"/>
    </source>
</evidence>
<evidence type="ECO:0000256" key="4">
    <source>
        <dbReference type="ARBA" id="ARBA00044936"/>
    </source>
</evidence>
<dbReference type="RefSeq" id="WP_154553692.1">
    <property type="nucleotide sequence ID" value="NZ_JBJESO010000033.1"/>
</dbReference>
<keyword evidence="3 5" id="KW-0131">Cell cycle</keyword>
<feature type="compositionally biased region" description="Basic and acidic residues" evidence="6">
    <location>
        <begin position="176"/>
        <end position="185"/>
    </location>
</feature>
<accession>A0A6N7X3B7</accession>
<dbReference type="HAMAP" id="MF_01197">
    <property type="entry name" value="SepF"/>
    <property type="match status" value="1"/>
</dbReference>
<gene>
    <name evidence="5" type="primary">sepF</name>
    <name evidence="7" type="ORF">FYJ65_02035</name>
</gene>
<evidence type="ECO:0000313" key="7">
    <source>
        <dbReference type="EMBL" id="MST70127.1"/>
    </source>
</evidence>
<keyword evidence="2 5" id="KW-0717">Septation</keyword>
<dbReference type="PANTHER" id="PTHR35798">
    <property type="entry name" value="CELL DIVISION PROTEIN SEPF"/>
    <property type="match status" value="1"/>
</dbReference>
<dbReference type="GO" id="GO:0005737">
    <property type="term" value="C:cytoplasm"/>
    <property type="evidence" value="ECO:0007669"/>
    <property type="project" value="UniProtKB-SubCell"/>
</dbReference>
<dbReference type="GO" id="GO:0000917">
    <property type="term" value="P:division septum assembly"/>
    <property type="evidence" value="ECO:0007669"/>
    <property type="project" value="UniProtKB-KW"/>
</dbReference>
<feature type="region of interest" description="Disordered" evidence="6">
    <location>
        <begin position="138"/>
        <end position="197"/>
    </location>
</feature>